<comment type="caution">
    <text evidence="3">The sequence shown here is derived from an EMBL/GenBank/DDBJ whole genome shotgun (WGS) entry which is preliminary data.</text>
</comment>
<dbReference type="CDD" id="cd14488">
    <property type="entry name" value="CBM6-CBM35-CBM36_like_2"/>
    <property type="match status" value="1"/>
</dbReference>
<evidence type="ECO:0000256" key="1">
    <source>
        <dbReference type="SAM" id="SignalP"/>
    </source>
</evidence>
<evidence type="ECO:0000313" key="3">
    <source>
        <dbReference type="EMBL" id="MBE4752319.1"/>
    </source>
</evidence>
<evidence type="ECO:0000259" key="2">
    <source>
        <dbReference type="Pfam" id="PF25275"/>
    </source>
</evidence>
<gene>
    <name evidence="3" type="ORF">G4177_29550</name>
</gene>
<feature type="domain" description="Golvesin/Xly CBD-like" evidence="2">
    <location>
        <begin position="357"/>
        <end position="480"/>
    </location>
</feature>
<dbReference type="Proteomes" id="UP001516472">
    <property type="component" value="Unassembled WGS sequence"/>
</dbReference>
<protein>
    <recommendedName>
        <fullName evidence="2">Golvesin/Xly CBD-like domain-containing protein</fullName>
    </recommendedName>
</protein>
<dbReference type="Pfam" id="PF25275">
    <property type="entry name" value="Golvesin_C"/>
    <property type="match status" value="1"/>
</dbReference>
<name>A0ABR9PWU5_9BACT</name>
<reference evidence="3 4" key="1">
    <citation type="submission" date="2020-02" db="EMBL/GenBank/DDBJ databases">
        <authorList>
            <person name="Babadi Z.K."/>
            <person name="Risdian C."/>
            <person name="Ebrahimipour G.H."/>
            <person name="Wink J."/>
        </authorList>
    </citation>
    <scope>NUCLEOTIDE SEQUENCE [LARGE SCALE GENOMIC DNA]</scope>
    <source>
        <strain evidence="3 4">ZKHCc1 1396</strain>
    </source>
</reference>
<dbReference type="InterPro" id="IPR033803">
    <property type="entry name" value="CBD-like_Golvesin-Xly"/>
</dbReference>
<evidence type="ECO:0000313" key="4">
    <source>
        <dbReference type="Proteomes" id="UP001516472"/>
    </source>
</evidence>
<keyword evidence="4" id="KW-1185">Reference proteome</keyword>
<sequence>MRASWRSTLMTVMLGAVFTEGLAVAAPAEPSAPDGQRAQEGAQRWTEALSTGEGTGELVSTRDGLLYEPNAVMRRPEGASRLTGLFTFPARTLAQPVDTFRPRIQATQAPGMGVEVDVRVRVPGGAWSEWRTASAGEAVRLPRSGTEVQVRLALVADERGRGPAVQEVALEGWREGTDAEEGLQALAPLSYRVFATREGLVGGTTANGHVIRTNDRFAALPSRRGLASKGGSEYQVRVCYSKTAKCTTTSVWDVGPWNTKDDYWNPSSVREMWKNLPQGKPEAQAAYQDGYNGGLDQFGRRPANPAGIDLADGTFWLDLGMTNNDWVDVTYLWTSGGGTPTGLVVDSNNANNDQAKGYIQLSGSSWASSTNVAGYYGSSYLVSPGAAVSEPATFWFYLPTAGTKTVDAWWTAATDRSTAAPFIVVNAAGTQLANVKVNQQLNGARWNTLGSWSFPAGWNKVQLSRWVTAGTYVVADAIQVR</sequence>
<accession>A0ABR9PWU5</accession>
<feature type="signal peptide" evidence="1">
    <location>
        <begin position="1"/>
        <end position="25"/>
    </location>
</feature>
<feature type="chain" id="PRO_5047092260" description="Golvesin/Xly CBD-like domain-containing protein" evidence="1">
    <location>
        <begin position="26"/>
        <end position="481"/>
    </location>
</feature>
<dbReference type="EMBL" id="JAAIYO010000011">
    <property type="protein sequence ID" value="MBE4752319.1"/>
    <property type="molecule type" value="Genomic_DNA"/>
</dbReference>
<proteinExistence type="predicted"/>
<dbReference type="RefSeq" id="WP_193429499.1">
    <property type="nucleotide sequence ID" value="NZ_CBCSIP010000172.1"/>
</dbReference>
<organism evidence="3 4">
    <name type="scientific">Corallococcus soli</name>
    <dbReference type="NCBI Taxonomy" id="2710757"/>
    <lineage>
        <taxon>Bacteria</taxon>
        <taxon>Pseudomonadati</taxon>
        <taxon>Myxococcota</taxon>
        <taxon>Myxococcia</taxon>
        <taxon>Myxococcales</taxon>
        <taxon>Cystobacterineae</taxon>
        <taxon>Myxococcaceae</taxon>
        <taxon>Corallococcus</taxon>
    </lineage>
</organism>
<keyword evidence="1" id="KW-0732">Signal</keyword>